<dbReference type="GO" id="GO:0005739">
    <property type="term" value="C:mitochondrion"/>
    <property type="evidence" value="ECO:0007669"/>
    <property type="project" value="TreeGrafter"/>
</dbReference>
<keyword evidence="3" id="KW-1185">Reference proteome</keyword>
<dbReference type="EMBL" id="JAUEDM010000004">
    <property type="protein sequence ID" value="KAK3319242.1"/>
    <property type="molecule type" value="Genomic_DNA"/>
</dbReference>
<proteinExistence type="predicted"/>
<dbReference type="Pfam" id="PF00199">
    <property type="entry name" value="Catalase"/>
    <property type="match status" value="2"/>
</dbReference>
<gene>
    <name evidence="2" type="ORF">B0H66DRAFT_559036</name>
</gene>
<dbReference type="Gene3D" id="2.40.180.10">
    <property type="entry name" value="Catalase core domain"/>
    <property type="match status" value="1"/>
</dbReference>
<accession>A0AAE0I6W2</accession>
<protein>
    <submittedName>
        <fullName evidence="2">Catalase related subgroup domain-containing protein</fullName>
    </submittedName>
</protein>
<dbReference type="PANTHER" id="PTHR11465:SF62">
    <property type="entry name" value="CATALASE T"/>
    <property type="match status" value="1"/>
</dbReference>
<dbReference type="InterPro" id="IPR020835">
    <property type="entry name" value="Catalase_sf"/>
</dbReference>
<dbReference type="InterPro" id="IPR024168">
    <property type="entry name" value="Catalase_SrpA-type_pred"/>
</dbReference>
<dbReference type="GO" id="GO:0005777">
    <property type="term" value="C:peroxisome"/>
    <property type="evidence" value="ECO:0007669"/>
    <property type="project" value="TreeGrafter"/>
</dbReference>
<dbReference type="GO" id="GO:0004096">
    <property type="term" value="F:catalase activity"/>
    <property type="evidence" value="ECO:0007669"/>
    <property type="project" value="InterPro"/>
</dbReference>
<dbReference type="GO" id="GO:0042744">
    <property type="term" value="P:hydrogen peroxide catabolic process"/>
    <property type="evidence" value="ECO:0007669"/>
    <property type="project" value="TreeGrafter"/>
</dbReference>
<dbReference type="GO" id="GO:0020037">
    <property type="term" value="F:heme binding"/>
    <property type="evidence" value="ECO:0007669"/>
    <property type="project" value="InterPro"/>
</dbReference>
<dbReference type="AlphaFoldDB" id="A0AAE0I6W2"/>
<comment type="caution">
    <text evidence="2">The sequence shown here is derived from an EMBL/GenBank/DDBJ whole genome shotgun (WGS) entry which is preliminary data.</text>
</comment>
<dbReference type="GO" id="GO:0042542">
    <property type="term" value="P:response to hydrogen peroxide"/>
    <property type="evidence" value="ECO:0007669"/>
    <property type="project" value="TreeGrafter"/>
</dbReference>
<dbReference type="InterPro" id="IPR011614">
    <property type="entry name" value="Catalase_core"/>
</dbReference>
<organism evidence="2 3">
    <name type="scientific">Apodospora peruviana</name>
    <dbReference type="NCBI Taxonomy" id="516989"/>
    <lineage>
        <taxon>Eukaryota</taxon>
        <taxon>Fungi</taxon>
        <taxon>Dikarya</taxon>
        <taxon>Ascomycota</taxon>
        <taxon>Pezizomycotina</taxon>
        <taxon>Sordariomycetes</taxon>
        <taxon>Sordariomycetidae</taxon>
        <taxon>Sordariales</taxon>
        <taxon>Lasiosphaeriaceae</taxon>
        <taxon>Apodospora</taxon>
    </lineage>
</organism>
<evidence type="ECO:0000259" key="1">
    <source>
        <dbReference type="SMART" id="SM01060"/>
    </source>
</evidence>
<dbReference type="Proteomes" id="UP001283341">
    <property type="component" value="Unassembled WGS sequence"/>
</dbReference>
<dbReference type="PIRSF" id="PIRSF000296">
    <property type="entry name" value="SrpA"/>
    <property type="match status" value="1"/>
</dbReference>
<dbReference type="InterPro" id="IPR018028">
    <property type="entry name" value="Catalase"/>
</dbReference>
<dbReference type="SUPFAM" id="SSF56634">
    <property type="entry name" value="Heme-dependent catalase-like"/>
    <property type="match status" value="1"/>
</dbReference>
<sequence>MPLPQDEKLVETSKAIIGEFKGIFGPHPGFRPAHAKGALVTGIFTPSSVASTLSSAPHFVSQSTPIIARFSSSTGIPGLPDTDSNGNPRGLAIRFQLPSLPSIPDRRQHTDIITHAVDGFPASTPEETLAFFSSVRAGTVGEFLATHPKALTFIQTPKPFPKSFATEKFFSVSAFKLVSSEGKGTFVRYRIVPATGNPKGEYLTDEEVKGKGDEYLFDELRSIDKETGSIEYKLLAQVADLEKGDVTDDNTAKWPETREIVELGTISLTEALGKEESDEMQKGFIFDPIPRVEGVEASDDPLLELRAGIYLISGRERRAA</sequence>
<dbReference type="CDD" id="cd08153">
    <property type="entry name" value="srpA_like"/>
    <property type="match status" value="1"/>
</dbReference>
<dbReference type="PROSITE" id="PS51402">
    <property type="entry name" value="CATALASE_3"/>
    <property type="match status" value="1"/>
</dbReference>
<dbReference type="Gene3D" id="1.20.1280.120">
    <property type="match status" value="1"/>
</dbReference>
<reference evidence="2" key="2">
    <citation type="submission" date="2023-06" db="EMBL/GenBank/DDBJ databases">
        <authorList>
            <consortium name="Lawrence Berkeley National Laboratory"/>
            <person name="Haridas S."/>
            <person name="Hensen N."/>
            <person name="Bonometti L."/>
            <person name="Westerberg I."/>
            <person name="Brannstrom I.O."/>
            <person name="Guillou S."/>
            <person name="Cros-Aarteil S."/>
            <person name="Calhoun S."/>
            <person name="Kuo A."/>
            <person name="Mondo S."/>
            <person name="Pangilinan J."/>
            <person name="Riley R."/>
            <person name="Labutti K."/>
            <person name="Andreopoulos B."/>
            <person name="Lipzen A."/>
            <person name="Chen C."/>
            <person name="Yanf M."/>
            <person name="Daum C."/>
            <person name="Ng V."/>
            <person name="Clum A."/>
            <person name="Steindorff A."/>
            <person name="Ohm R."/>
            <person name="Martin F."/>
            <person name="Silar P."/>
            <person name="Natvig D."/>
            <person name="Lalanne C."/>
            <person name="Gautier V."/>
            <person name="Ament-Velasquez S.L."/>
            <person name="Kruys A."/>
            <person name="Hutchinson M.I."/>
            <person name="Powell A.J."/>
            <person name="Barry K."/>
            <person name="Miller A.N."/>
            <person name="Grigoriev I.V."/>
            <person name="Debuchy R."/>
            <person name="Gladieux P."/>
            <person name="Thoren M.H."/>
            <person name="Johannesson H."/>
        </authorList>
    </citation>
    <scope>NUCLEOTIDE SEQUENCE</scope>
    <source>
        <strain evidence="2">CBS 118394</strain>
    </source>
</reference>
<dbReference type="PRINTS" id="PR00067">
    <property type="entry name" value="CATALASE"/>
</dbReference>
<feature type="domain" description="Catalase core" evidence="1">
    <location>
        <begin position="11"/>
        <end position="320"/>
    </location>
</feature>
<dbReference type="PANTHER" id="PTHR11465">
    <property type="entry name" value="CATALASE"/>
    <property type="match status" value="1"/>
</dbReference>
<evidence type="ECO:0000313" key="3">
    <source>
        <dbReference type="Proteomes" id="UP001283341"/>
    </source>
</evidence>
<reference evidence="2" key="1">
    <citation type="journal article" date="2023" name="Mol. Phylogenet. Evol.">
        <title>Genome-scale phylogeny and comparative genomics of the fungal order Sordariales.</title>
        <authorList>
            <person name="Hensen N."/>
            <person name="Bonometti L."/>
            <person name="Westerberg I."/>
            <person name="Brannstrom I.O."/>
            <person name="Guillou S."/>
            <person name="Cros-Aarteil S."/>
            <person name="Calhoun S."/>
            <person name="Haridas S."/>
            <person name="Kuo A."/>
            <person name="Mondo S."/>
            <person name="Pangilinan J."/>
            <person name="Riley R."/>
            <person name="LaButti K."/>
            <person name="Andreopoulos B."/>
            <person name="Lipzen A."/>
            <person name="Chen C."/>
            <person name="Yan M."/>
            <person name="Daum C."/>
            <person name="Ng V."/>
            <person name="Clum A."/>
            <person name="Steindorff A."/>
            <person name="Ohm R.A."/>
            <person name="Martin F."/>
            <person name="Silar P."/>
            <person name="Natvig D.O."/>
            <person name="Lalanne C."/>
            <person name="Gautier V."/>
            <person name="Ament-Velasquez S.L."/>
            <person name="Kruys A."/>
            <person name="Hutchinson M.I."/>
            <person name="Powell A.J."/>
            <person name="Barry K."/>
            <person name="Miller A.N."/>
            <person name="Grigoriev I.V."/>
            <person name="Debuchy R."/>
            <person name="Gladieux P."/>
            <person name="Hiltunen Thoren M."/>
            <person name="Johannesson H."/>
        </authorList>
    </citation>
    <scope>NUCLEOTIDE SEQUENCE</scope>
    <source>
        <strain evidence="2">CBS 118394</strain>
    </source>
</reference>
<dbReference type="SMART" id="SM01060">
    <property type="entry name" value="Catalase"/>
    <property type="match status" value="1"/>
</dbReference>
<evidence type="ECO:0000313" key="2">
    <source>
        <dbReference type="EMBL" id="KAK3319242.1"/>
    </source>
</evidence>
<name>A0AAE0I6W2_9PEZI</name>